<proteinExistence type="predicted"/>
<dbReference type="InterPro" id="IPR000436">
    <property type="entry name" value="Sushi_SCR_CCP_dom"/>
</dbReference>
<dbReference type="Gene3D" id="3.80.10.10">
    <property type="entry name" value="Ribonuclease Inhibitor"/>
    <property type="match status" value="1"/>
</dbReference>
<dbReference type="PANTHER" id="PTHR45712">
    <property type="entry name" value="AGAP008170-PA"/>
    <property type="match status" value="1"/>
</dbReference>
<dbReference type="Proteomes" id="UP001158576">
    <property type="component" value="Chromosome 1"/>
</dbReference>
<dbReference type="EMBL" id="OU015566">
    <property type="protein sequence ID" value="CAG5103320.1"/>
    <property type="molecule type" value="Genomic_DNA"/>
</dbReference>
<dbReference type="InterPro" id="IPR032675">
    <property type="entry name" value="LRR_dom_sf"/>
</dbReference>
<dbReference type="InterPro" id="IPR035976">
    <property type="entry name" value="Sushi/SCR/CCP_sf"/>
</dbReference>
<dbReference type="InterPro" id="IPR001611">
    <property type="entry name" value="Leu-rich_rpt"/>
</dbReference>
<organism evidence="6 7">
    <name type="scientific">Oikopleura dioica</name>
    <name type="common">Tunicate</name>
    <dbReference type="NCBI Taxonomy" id="34765"/>
    <lineage>
        <taxon>Eukaryota</taxon>
        <taxon>Metazoa</taxon>
        <taxon>Chordata</taxon>
        <taxon>Tunicata</taxon>
        <taxon>Appendicularia</taxon>
        <taxon>Copelata</taxon>
        <taxon>Oikopleuridae</taxon>
        <taxon>Oikopleura</taxon>
    </lineage>
</organism>
<evidence type="ECO:0000256" key="3">
    <source>
        <dbReference type="ARBA" id="ARBA00023157"/>
    </source>
</evidence>
<evidence type="ECO:0000256" key="4">
    <source>
        <dbReference type="PROSITE-ProRule" id="PRU00302"/>
    </source>
</evidence>
<keyword evidence="3" id="KW-1015">Disulfide bond</keyword>
<keyword evidence="7" id="KW-1185">Reference proteome</keyword>
<evidence type="ECO:0000313" key="6">
    <source>
        <dbReference type="EMBL" id="CAG5103320.1"/>
    </source>
</evidence>
<dbReference type="SUPFAM" id="SSF52058">
    <property type="entry name" value="L domain-like"/>
    <property type="match status" value="1"/>
</dbReference>
<sequence>MPESARSRNVLGSAFLAELRDLFGDEVDFSEELECPALEKPKNGVNWCDDDNKSGSVCSTICQEGFHLANSETGKRKCNCTNGECRWSDSRAIRCRKNPSCPSLSAPENGSIYCPIDDVCLVSCNEGFETENGLVEETIKCDCDVSSEEAMCNWNQKMPICKAKKGCENECGKNSSCRLGPNGWGCTCNCGFFLRQGRCIQITPSWNKNRCRDGWIMKSRECQLEDLSNIGPCSYEKIARRVLEGQQETNESFLDCSRKDLSNLNEIIIPGKTNTFIAWNSGLNSTDDLMKKFENLIDLEVTNIGQNDFEELPGDLFASNCQLTGVGIGPAKKPPRISPFLFHNNNLLKKVDLGGLKTTIPLLTLSHLSNLEWLSLRENNIPVLTQAVAFGKRKLQYLDISSSRIRAILDGAFQDLEALEFLDFSNNQINFLTAGQMRGMKKLRFGDFSGNEILELGGDLFIDSPLIEDINLSSNHHLSKICRSTFVRLEYLQTVDLRDCSSLPSVLQKKFCREVRPECAGSLLSMQRALLDFGEEC</sequence>
<feature type="domain" description="Sushi" evidence="5">
    <location>
        <begin position="33"/>
        <end position="97"/>
    </location>
</feature>
<evidence type="ECO:0000256" key="2">
    <source>
        <dbReference type="ARBA" id="ARBA00022737"/>
    </source>
</evidence>
<name>A0ABN7SKQ9_OIKDI</name>
<evidence type="ECO:0000259" key="5">
    <source>
        <dbReference type="PROSITE" id="PS50923"/>
    </source>
</evidence>
<dbReference type="CDD" id="cd00033">
    <property type="entry name" value="CCP"/>
    <property type="match status" value="1"/>
</dbReference>
<gene>
    <name evidence="6" type="ORF">OKIOD_LOCUS9482</name>
</gene>
<protein>
    <submittedName>
        <fullName evidence="6">Oidioi.mRNA.OKI2018_I69.chr1.g717.t1.cds</fullName>
    </submittedName>
</protein>
<dbReference type="PANTHER" id="PTHR45712:SF22">
    <property type="entry name" value="INSULIN-LIKE GROWTH FACTOR-BINDING PROTEIN COMPLEX ACID LABILE SUBUNIT"/>
    <property type="match status" value="1"/>
</dbReference>
<evidence type="ECO:0000256" key="1">
    <source>
        <dbReference type="ARBA" id="ARBA00022614"/>
    </source>
</evidence>
<keyword evidence="4" id="KW-0768">Sushi</keyword>
<dbReference type="InterPro" id="IPR050333">
    <property type="entry name" value="SLRP"/>
</dbReference>
<dbReference type="Pfam" id="PF13855">
    <property type="entry name" value="LRR_8"/>
    <property type="match status" value="1"/>
</dbReference>
<reference evidence="6 7" key="1">
    <citation type="submission" date="2021-04" db="EMBL/GenBank/DDBJ databases">
        <authorList>
            <person name="Bliznina A."/>
        </authorList>
    </citation>
    <scope>NUCLEOTIDE SEQUENCE [LARGE SCALE GENOMIC DNA]</scope>
</reference>
<evidence type="ECO:0000313" key="7">
    <source>
        <dbReference type="Proteomes" id="UP001158576"/>
    </source>
</evidence>
<dbReference type="Gene3D" id="2.10.70.10">
    <property type="entry name" value="Complement Module, domain 1"/>
    <property type="match status" value="2"/>
</dbReference>
<dbReference type="SMART" id="SM00032">
    <property type="entry name" value="CCP"/>
    <property type="match status" value="2"/>
</dbReference>
<dbReference type="SMART" id="SM00369">
    <property type="entry name" value="LRR_TYP"/>
    <property type="match status" value="5"/>
</dbReference>
<accession>A0ABN7SKQ9</accession>
<dbReference type="PROSITE" id="PS50923">
    <property type="entry name" value="SUSHI"/>
    <property type="match status" value="1"/>
</dbReference>
<dbReference type="SUPFAM" id="SSF57535">
    <property type="entry name" value="Complement control module/SCR domain"/>
    <property type="match status" value="1"/>
</dbReference>
<dbReference type="InterPro" id="IPR003591">
    <property type="entry name" value="Leu-rich_rpt_typical-subtyp"/>
</dbReference>
<comment type="caution">
    <text evidence="4">Lacks conserved residue(s) required for the propagation of feature annotation.</text>
</comment>
<keyword evidence="2" id="KW-0677">Repeat</keyword>
<keyword evidence="1" id="KW-0433">Leucine-rich repeat</keyword>